<evidence type="ECO:0000313" key="2">
    <source>
        <dbReference type="EMBL" id="MFC5465355.1"/>
    </source>
</evidence>
<reference evidence="3" key="1">
    <citation type="journal article" date="2019" name="Int. J. Syst. Evol. Microbiol.">
        <title>The Global Catalogue of Microorganisms (GCM) 10K type strain sequencing project: providing services to taxonomists for standard genome sequencing and annotation.</title>
        <authorList>
            <consortium name="The Broad Institute Genomics Platform"/>
            <consortium name="The Broad Institute Genome Sequencing Center for Infectious Disease"/>
            <person name="Wu L."/>
            <person name="Ma J."/>
        </authorList>
    </citation>
    <scope>NUCLEOTIDE SEQUENCE [LARGE SCALE GENOMIC DNA]</scope>
    <source>
        <strain evidence="3">CGMCC 1.12237</strain>
    </source>
</reference>
<keyword evidence="1" id="KW-0472">Membrane</keyword>
<gene>
    <name evidence="2" type="ORF">ACFPM4_11400</name>
</gene>
<organism evidence="2 3">
    <name type="scientific">Lederbergia graminis</name>
    <dbReference type="NCBI Taxonomy" id="735518"/>
    <lineage>
        <taxon>Bacteria</taxon>
        <taxon>Bacillati</taxon>
        <taxon>Bacillota</taxon>
        <taxon>Bacilli</taxon>
        <taxon>Bacillales</taxon>
        <taxon>Bacillaceae</taxon>
        <taxon>Lederbergia</taxon>
    </lineage>
</organism>
<proteinExistence type="predicted"/>
<dbReference type="EMBL" id="JBHSMC010000014">
    <property type="protein sequence ID" value="MFC5465355.1"/>
    <property type="molecule type" value="Genomic_DNA"/>
</dbReference>
<dbReference type="Proteomes" id="UP001596147">
    <property type="component" value="Unassembled WGS sequence"/>
</dbReference>
<dbReference type="RefSeq" id="WP_382351588.1">
    <property type="nucleotide sequence ID" value="NZ_JBHSMC010000014.1"/>
</dbReference>
<protein>
    <submittedName>
        <fullName evidence="2">Uncharacterized protein</fullName>
    </submittedName>
</protein>
<name>A0ABW0LJ56_9BACI</name>
<comment type="caution">
    <text evidence="2">The sequence shown here is derived from an EMBL/GenBank/DDBJ whole genome shotgun (WGS) entry which is preliminary data.</text>
</comment>
<evidence type="ECO:0000313" key="3">
    <source>
        <dbReference type="Proteomes" id="UP001596147"/>
    </source>
</evidence>
<keyword evidence="3" id="KW-1185">Reference proteome</keyword>
<accession>A0ABW0LJ56</accession>
<keyword evidence="1" id="KW-1133">Transmembrane helix</keyword>
<keyword evidence="1" id="KW-0812">Transmembrane</keyword>
<evidence type="ECO:0000256" key="1">
    <source>
        <dbReference type="SAM" id="Phobius"/>
    </source>
</evidence>
<sequence>MKNEKPTETLSDAMNKASFGDLSSIGKIGCLPITIIVLIVILIYVISR</sequence>
<feature type="transmembrane region" description="Helical" evidence="1">
    <location>
        <begin position="24"/>
        <end position="46"/>
    </location>
</feature>